<dbReference type="InterPro" id="IPR017972">
    <property type="entry name" value="Cyt_P450_CS"/>
</dbReference>
<evidence type="ECO:0008006" key="10">
    <source>
        <dbReference type="Google" id="ProtNLM"/>
    </source>
</evidence>
<evidence type="ECO:0000256" key="7">
    <source>
        <dbReference type="SAM" id="Phobius"/>
    </source>
</evidence>
<dbReference type="Gene3D" id="1.10.630.10">
    <property type="entry name" value="Cytochrome P450"/>
    <property type="match status" value="2"/>
</dbReference>
<evidence type="ECO:0000256" key="3">
    <source>
        <dbReference type="ARBA" id="ARBA00022617"/>
    </source>
</evidence>
<feature type="transmembrane region" description="Helical" evidence="7">
    <location>
        <begin position="6"/>
        <end position="28"/>
    </location>
</feature>
<keyword evidence="9" id="KW-1185">Reference proteome</keyword>
<dbReference type="PRINTS" id="PR00463">
    <property type="entry name" value="EP450I"/>
</dbReference>
<evidence type="ECO:0000256" key="2">
    <source>
        <dbReference type="ARBA" id="ARBA00010617"/>
    </source>
</evidence>
<keyword evidence="7" id="KW-0812">Transmembrane</keyword>
<evidence type="ECO:0000256" key="5">
    <source>
        <dbReference type="ARBA" id="ARBA00023002"/>
    </source>
</evidence>
<sequence length="796" mass="89793">MDPDTVTADISIFSFLYALLLLPFLVILKHIFLKPPPLPPGPYPWPIIGNLLQMGKNPHAKLANLAKLHGPLMSLRLGTQLMVVASSPAAAMEVLKTHDRALSGRYLSSSVPVKNPKLNHLSIVFAKDCNTNWKNLRAICRMELFSGKAMESQVELRERKVTELVEFLATKEGEVVKVMDLVFTTICNILSNKFFSMDLCDFEDEGRVGGALKDLIHKNAEFGATPNLSDYYPILGGLDIQGINRKAKEMFERIPTTWEDILKERRTQRSNRSSHRDFLEALLEIGFEDDQINQVILELFSAGAETNTVTADISLSSFVYALLLLPFLLILKHIFLKPPPLPPGPYPWPIIGNLLQLGKNPHVKLASLAKLHGPLMSLRLGTQLMVVASSPAAALEVLKTHDRTLSGRYVSSSLSVKDPKLNHLSLAFAKECTNNWKNLRTICRTEMFSGKAMESHVELRERKVMELVEFLATKEGEVVKVMDLVFTTICNILSNTFFSMDLCDFEREGLKDFIYRAAELGATPNLSDFYPILDGLNLHGSKKKSKEALGRILATWEGTLKERRKQKNPGSSHRDLLEAFLEIRFEDDQINQVILELFSAGADTSTLTIEWAITQLIRNPDVMYKLRDELTKIIGESPVRESHLPHLPYLQACVKETLRLHPPAPLLLPHRAMETCQVMGYTIPKDSQVFVNIWAMGRDPKVWDDPLSFTPERFLDSKLEFKGNDFEYIPFGAGRRICPGMALGARQVPLVLATLVHLFDWSLPDNMDSAQIDMEEWLVITLRKENPLRLVPKVRK</sequence>
<proteinExistence type="inferred from homology"/>
<keyword evidence="7" id="KW-0472">Membrane</keyword>
<accession>A0ABY9DHB9</accession>
<keyword evidence="6" id="KW-0408">Iron</keyword>
<dbReference type="Pfam" id="PF00067">
    <property type="entry name" value="p450"/>
    <property type="match status" value="2"/>
</dbReference>
<evidence type="ECO:0000256" key="4">
    <source>
        <dbReference type="ARBA" id="ARBA00022723"/>
    </source>
</evidence>
<reference evidence="8 9" key="1">
    <citation type="journal article" date="2023" name="Hortic Res">
        <title>The complete reference genome for grapevine (Vitis vinifera L.) genetics and breeding.</title>
        <authorList>
            <person name="Shi X."/>
            <person name="Cao S."/>
            <person name="Wang X."/>
            <person name="Huang S."/>
            <person name="Wang Y."/>
            <person name="Liu Z."/>
            <person name="Liu W."/>
            <person name="Leng X."/>
            <person name="Peng Y."/>
            <person name="Wang N."/>
            <person name="Wang Y."/>
            <person name="Ma Z."/>
            <person name="Xu X."/>
            <person name="Zhang F."/>
            <person name="Xue H."/>
            <person name="Zhong H."/>
            <person name="Wang Y."/>
            <person name="Zhang K."/>
            <person name="Velt A."/>
            <person name="Avia K."/>
            <person name="Holtgrawe D."/>
            <person name="Grimplet J."/>
            <person name="Matus J.T."/>
            <person name="Ware D."/>
            <person name="Wu X."/>
            <person name="Wang H."/>
            <person name="Liu C."/>
            <person name="Fang Y."/>
            <person name="Rustenholz C."/>
            <person name="Cheng Z."/>
            <person name="Xiao H."/>
            <person name="Zhou Y."/>
        </authorList>
    </citation>
    <scope>NUCLEOTIDE SEQUENCE [LARGE SCALE GENOMIC DNA]</scope>
    <source>
        <strain evidence="9">cv. Pinot noir / PN40024</strain>
        <tissue evidence="8">Leaf</tissue>
    </source>
</reference>
<dbReference type="PANTHER" id="PTHR47950">
    <property type="entry name" value="CYTOCHROME P450, FAMILY 76, SUBFAMILY C, POLYPEPTIDE 5-RELATED"/>
    <property type="match status" value="1"/>
</dbReference>
<dbReference type="SUPFAM" id="SSF48264">
    <property type="entry name" value="Cytochrome P450"/>
    <property type="match status" value="2"/>
</dbReference>
<name>A0ABY9DHB9_VITVI</name>
<evidence type="ECO:0000313" key="9">
    <source>
        <dbReference type="Proteomes" id="UP001227230"/>
    </source>
</evidence>
<dbReference type="PROSITE" id="PS00086">
    <property type="entry name" value="CYTOCHROME_P450"/>
    <property type="match status" value="1"/>
</dbReference>
<keyword evidence="3" id="KW-0349">Heme</keyword>
<dbReference type="EMBL" id="CP126663">
    <property type="protein sequence ID" value="WKA07133.1"/>
    <property type="molecule type" value="Genomic_DNA"/>
</dbReference>
<evidence type="ECO:0000256" key="1">
    <source>
        <dbReference type="ARBA" id="ARBA00001971"/>
    </source>
</evidence>
<protein>
    <recommendedName>
        <fullName evidence="10">(S)-N-methylcoclaurine 3'-hydroxylase isozyme 2</fullName>
    </recommendedName>
</protein>
<gene>
    <name evidence="8" type="ORF">VitviT2T_024995</name>
</gene>
<dbReference type="PRINTS" id="PR00385">
    <property type="entry name" value="P450"/>
</dbReference>
<dbReference type="PANTHER" id="PTHR47950:SF49">
    <property type="entry name" value="CYTOCHROME P450"/>
    <property type="match status" value="1"/>
</dbReference>
<dbReference type="InterPro" id="IPR002401">
    <property type="entry name" value="Cyt_P450_E_grp-I"/>
</dbReference>
<dbReference type="Proteomes" id="UP001227230">
    <property type="component" value="Chromosome 16"/>
</dbReference>
<keyword evidence="7" id="KW-1133">Transmembrane helix</keyword>
<organism evidence="8 9">
    <name type="scientific">Vitis vinifera</name>
    <name type="common">Grape</name>
    <dbReference type="NCBI Taxonomy" id="29760"/>
    <lineage>
        <taxon>Eukaryota</taxon>
        <taxon>Viridiplantae</taxon>
        <taxon>Streptophyta</taxon>
        <taxon>Embryophyta</taxon>
        <taxon>Tracheophyta</taxon>
        <taxon>Spermatophyta</taxon>
        <taxon>Magnoliopsida</taxon>
        <taxon>eudicotyledons</taxon>
        <taxon>Gunneridae</taxon>
        <taxon>Pentapetalae</taxon>
        <taxon>rosids</taxon>
        <taxon>Vitales</taxon>
        <taxon>Vitaceae</taxon>
        <taxon>Viteae</taxon>
        <taxon>Vitis</taxon>
    </lineage>
</organism>
<dbReference type="InterPro" id="IPR001128">
    <property type="entry name" value="Cyt_P450"/>
</dbReference>
<comment type="similarity">
    <text evidence="2">Belongs to the cytochrome P450 family.</text>
</comment>
<keyword evidence="4" id="KW-0479">Metal-binding</keyword>
<evidence type="ECO:0000256" key="6">
    <source>
        <dbReference type="ARBA" id="ARBA00023004"/>
    </source>
</evidence>
<keyword evidence="5" id="KW-0560">Oxidoreductase</keyword>
<evidence type="ECO:0000313" key="8">
    <source>
        <dbReference type="EMBL" id="WKA07133.1"/>
    </source>
</evidence>
<dbReference type="InterPro" id="IPR036396">
    <property type="entry name" value="Cyt_P450_sf"/>
</dbReference>
<comment type="cofactor">
    <cofactor evidence="1">
        <name>heme</name>
        <dbReference type="ChEBI" id="CHEBI:30413"/>
    </cofactor>
</comment>